<dbReference type="GO" id="GO:0034058">
    <property type="term" value="P:endosomal vesicle fusion"/>
    <property type="evidence" value="ECO:0007669"/>
    <property type="project" value="TreeGrafter"/>
</dbReference>
<dbReference type="InterPro" id="IPR000547">
    <property type="entry name" value="Clathrin_H-chain/VPS_repeat"/>
</dbReference>
<feature type="repeat" description="CHCR" evidence="3">
    <location>
        <begin position="662"/>
        <end position="818"/>
    </location>
</feature>
<evidence type="ECO:0000313" key="6">
    <source>
        <dbReference type="EMBL" id="CAD9939804.1"/>
    </source>
</evidence>
<dbReference type="EMBL" id="HBHT01000472">
    <property type="protein sequence ID" value="CAD9939804.1"/>
    <property type="molecule type" value="Transcribed_RNA"/>
</dbReference>
<dbReference type="GO" id="GO:0005770">
    <property type="term" value="C:late endosome"/>
    <property type="evidence" value="ECO:0007669"/>
    <property type="project" value="TreeGrafter"/>
</dbReference>
<reference evidence="6" key="1">
    <citation type="submission" date="2021-01" db="EMBL/GenBank/DDBJ databases">
        <authorList>
            <person name="Corre E."/>
            <person name="Pelletier E."/>
            <person name="Niang G."/>
            <person name="Scheremetjew M."/>
            <person name="Finn R."/>
            <person name="Kale V."/>
            <person name="Holt S."/>
            <person name="Cochrane G."/>
            <person name="Meng A."/>
            <person name="Brown T."/>
            <person name="Cohen L."/>
        </authorList>
    </citation>
    <scope>NUCLEOTIDE SEQUENCE</scope>
    <source>
        <strain evidence="6">CCMP125</strain>
    </source>
</reference>
<evidence type="ECO:0000259" key="5">
    <source>
        <dbReference type="Pfam" id="PF12816"/>
    </source>
</evidence>
<dbReference type="InterPro" id="IPR025941">
    <property type="entry name" value="Vps8_central_dom"/>
</dbReference>
<evidence type="ECO:0000256" key="1">
    <source>
        <dbReference type="ARBA" id="ARBA00022448"/>
    </source>
</evidence>
<dbReference type="PANTHER" id="PTHR12616">
    <property type="entry name" value="VACUOLAR PROTEIN SORTING VPS41"/>
    <property type="match status" value="1"/>
</dbReference>
<dbReference type="GO" id="GO:0006623">
    <property type="term" value="P:protein targeting to vacuole"/>
    <property type="evidence" value="ECO:0007669"/>
    <property type="project" value="InterPro"/>
</dbReference>
<keyword evidence="2" id="KW-0653">Protein transport</keyword>
<dbReference type="InterPro" id="IPR045111">
    <property type="entry name" value="Vps41/Vps8"/>
</dbReference>
<feature type="region of interest" description="Disordered" evidence="4">
    <location>
        <begin position="121"/>
        <end position="142"/>
    </location>
</feature>
<dbReference type="Pfam" id="PF23556">
    <property type="entry name" value="TPR_Vps41"/>
    <property type="match status" value="1"/>
</dbReference>
<dbReference type="PANTHER" id="PTHR12616:SF8">
    <property type="entry name" value="VACUOLAR PROTEIN SORTING-ASSOCIATED PROTEIN 8 HOMOLOG"/>
    <property type="match status" value="1"/>
</dbReference>
<feature type="domain" description="Vacuolar protein sorting-associated protein 8 central" evidence="5">
    <location>
        <begin position="227"/>
        <end position="433"/>
    </location>
</feature>
<keyword evidence="1" id="KW-0813">Transport</keyword>
<sequence>MTNELTVVDTVVMTLLERLDFSGMGVVFAEFALSRTAARAMTGGDAEGGEEERISPISCTSFQNSVRCSDKRLMVLCQDELRQITMVSSRQRISSLEADGEWLEALALALDYYEGTFASQEDRRRNQTTMRDLARHPEFSGPKGEEEEWIAKLLMRYLNLAVDNAPTSSTDDNLISLGNGRARINLAQSHFQMLAGVCVEYCVTTKRLDLLFGPIFRRFHSVGYTAVFLDVLEPYVLNDRLSYIAPEVMSYFVEHCKSNNGVATVERCLLHMDCTIMDFDSIIALLRNNDMYSAMFFVFNQGLNDYVSPLQMLLERVFEEADAGNALLRRPTGERRRQNDFDRFGYKAILYLRFCFEGKSFPKEEKILSEDVQASVKPELLNFLTQATYSSPSHAPRTAGGEASERVGHRSYLYPYMRLLVQVDPALLFETISGALNDGGMFDQQEEDGSARYPREQEIVDLFTTMILPELSEVPTEHIKLFKSRQATSAFLDFTAKYITRGLVRVKKSLTLMIAKRIADRFVANSNNPTARRAAQVQIMELLSALPRESYEPDKVLALIERAGIHRAALLLHQQVASSWQDTTEPDDIQLRARHFCSAIDCFIDDDDAEFRLEVFDYIRKECTGVTRGSENGEGSSQRALAHVVYSRFRRLVRLDALMTARLVAELFVQDLDVVVESLDDGDGGEAQFLFLQAIVSGELLEVDPVAGSVLNPSMDHHLKYLSLMARLHPEQVYEYLSKHDNYRAEDALKLCEEFQIADASAYLLERMGNISSALQLILQTLEGRLMAFKRTLRGMEVDMLNHHLMRFGKDAGINQLPSKQGQEAEGVQRILVVALDLCERNSGSYNAQTEHGSQLWFNVLDRLINAKGFLRLANEQRDHARMMEQVLNDLLRLTMQRMVSNVPLLDLVRKVTSDHSGSRLGELREMVMSLVGTYRFELNLFTKAADVFHEDISNMKTEKAGLVKRATPATNSQAVATKEDLACGDSTFLIDGEHHGIVLEANAVQSSKQTKSGLKHTLSRLRNRRQAASSKKAPTPESSWDQLGAITEVDRKYHEGSLEPVVFQHAVGILGEAHHRGRLISFE</sequence>
<dbReference type="PROSITE" id="PS50236">
    <property type="entry name" value="CHCR"/>
    <property type="match status" value="1"/>
</dbReference>
<dbReference type="Pfam" id="PF12816">
    <property type="entry name" value="TPR_Vps8"/>
    <property type="match status" value="1"/>
</dbReference>
<evidence type="ECO:0000256" key="4">
    <source>
        <dbReference type="SAM" id="MobiDB-lite"/>
    </source>
</evidence>
<protein>
    <recommendedName>
        <fullName evidence="5">Vacuolar protein sorting-associated protein 8 central domain-containing protein</fullName>
    </recommendedName>
</protein>
<dbReference type="AlphaFoldDB" id="A0A7S2VA50"/>
<name>A0A7S2VA50_9STRA</name>
<organism evidence="6">
    <name type="scientific">Entomoneis paludosa</name>
    <dbReference type="NCBI Taxonomy" id="265537"/>
    <lineage>
        <taxon>Eukaryota</taxon>
        <taxon>Sar</taxon>
        <taxon>Stramenopiles</taxon>
        <taxon>Ochrophyta</taxon>
        <taxon>Bacillariophyta</taxon>
        <taxon>Bacillariophyceae</taxon>
        <taxon>Bacillariophycidae</taxon>
        <taxon>Entomoneidaceae</taxon>
        <taxon>Entomoneis</taxon>
    </lineage>
</organism>
<gene>
    <name evidence="6" type="ORF">APAL1065_LOCUS279</name>
</gene>
<proteinExistence type="predicted"/>
<accession>A0A7S2VA50</accession>
<feature type="region of interest" description="Disordered" evidence="4">
    <location>
        <begin position="1021"/>
        <end position="1043"/>
    </location>
</feature>
<evidence type="ECO:0000256" key="2">
    <source>
        <dbReference type="ARBA" id="ARBA00022927"/>
    </source>
</evidence>
<dbReference type="GO" id="GO:0030897">
    <property type="term" value="C:HOPS complex"/>
    <property type="evidence" value="ECO:0007669"/>
    <property type="project" value="TreeGrafter"/>
</dbReference>
<evidence type="ECO:0000256" key="3">
    <source>
        <dbReference type="PROSITE-ProRule" id="PRU01006"/>
    </source>
</evidence>